<dbReference type="Pfam" id="PF22769">
    <property type="entry name" value="DCD"/>
    <property type="match status" value="1"/>
</dbReference>
<evidence type="ECO:0008006" key="7">
    <source>
        <dbReference type="Google" id="ProtNLM"/>
    </source>
</evidence>
<keyword evidence="4" id="KW-0812">Transmembrane</keyword>
<dbReference type="InterPro" id="IPR033704">
    <property type="entry name" value="dUTPase_trimeric"/>
</dbReference>
<evidence type="ECO:0000256" key="3">
    <source>
        <dbReference type="SAM" id="MobiDB-lite"/>
    </source>
</evidence>
<evidence type="ECO:0000256" key="1">
    <source>
        <dbReference type="ARBA" id="ARBA00022801"/>
    </source>
</evidence>
<organism evidence="5 6">
    <name type="scientific">Tropicimonas omnivorans</name>
    <dbReference type="NCBI Taxonomy" id="3075590"/>
    <lineage>
        <taxon>Bacteria</taxon>
        <taxon>Pseudomonadati</taxon>
        <taxon>Pseudomonadota</taxon>
        <taxon>Alphaproteobacteria</taxon>
        <taxon>Rhodobacterales</taxon>
        <taxon>Roseobacteraceae</taxon>
        <taxon>Tropicimonas</taxon>
    </lineage>
</organism>
<gene>
    <name evidence="5" type="ORF">RM543_10495</name>
</gene>
<feature type="transmembrane region" description="Helical" evidence="4">
    <location>
        <begin position="180"/>
        <end position="201"/>
    </location>
</feature>
<evidence type="ECO:0000256" key="2">
    <source>
        <dbReference type="ARBA" id="ARBA00023080"/>
    </source>
</evidence>
<accession>A0ABU3DHC0</accession>
<dbReference type="EMBL" id="JAVRHL010000002">
    <property type="protein sequence ID" value="MDT0683116.1"/>
    <property type="molecule type" value="Genomic_DNA"/>
</dbReference>
<dbReference type="InterPro" id="IPR011962">
    <property type="entry name" value="dCTP_deaminase"/>
</dbReference>
<evidence type="ECO:0000256" key="4">
    <source>
        <dbReference type="SAM" id="Phobius"/>
    </source>
</evidence>
<evidence type="ECO:0000313" key="6">
    <source>
        <dbReference type="Proteomes" id="UP001265259"/>
    </source>
</evidence>
<reference evidence="5 6" key="1">
    <citation type="submission" date="2023-09" db="EMBL/GenBank/DDBJ databases">
        <authorList>
            <person name="Rey-Velasco X."/>
        </authorList>
    </citation>
    <scope>NUCLEOTIDE SEQUENCE [LARGE SCALE GENOMIC DNA]</scope>
    <source>
        <strain evidence="5 6">F158</strain>
    </source>
</reference>
<keyword evidence="2" id="KW-0546">Nucleotide metabolism</keyword>
<keyword evidence="4" id="KW-1133">Transmembrane helix</keyword>
<keyword evidence="4" id="KW-0472">Membrane</keyword>
<dbReference type="RefSeq" id="WP_311691284.1">
    <property type="nucleotide sequence ID" value="NZ_JAVRHL010000002.1"/>
</dbReference>
<keyword evidence="6" id="KW-1185">Reference proteome</keyword>
<evidence type="ECO:0000313" key="5">
    <source>
        <dbReference type="EMBL" id="MDT0683116.1"/>
    </source>
</evidence>
<sequence length="263" mass="28574">MTLLAGDKLDKTRFFREGDPIKRASSFDLTVGCIFNDEGQEIAGPYILEPNEMVQVTSAEVFGLPSDITAHVSYKTGMTHKGIWALTVGVVDPGWNCPVSTTLFNFSKVPFAISRGDVFLRVSMFQHSPVSSLNEGPAVEEYERGVRKTAMTTFGRQFLNADKVAEDAGKVAMEKMRNSALMWLGFIAFLFAVLQLAVSWVSPAAVDGWYTTSQFREEIAVLKAQVASLTETVGATEVTAVPDDGSPTTDLDAGDGVVNELDE</sequence>
<comment type="caution">
    <text evidence="5">The sequence shown here is derived from an EMBL/GenBank/DDBJ whole genome shotgun (WGS) entry which is preliminary data.</text>
</comment>
<protein>
    <recommendedName>
        <fullName evidence="7">Deoxycytidine triphosphate deaminase</fullName>
    </recommendedName>
</protein>
<feature type="region of interest" description="Disordered" evidence="3">
    <location>
        <begin position="239"/>
        <end position="263"/>
    </location>
</feature>
<dbReference type="Gene3D" id="2.70.40.10">
    <property type="match status" value="1"/>
</dbReference>
<dbReference type="SUPFAM" id="SSF51283">
    <property type="entry name" value="dUTPase-like"/>
    <property type="match status" value="1"/>
</dbReference>
<dbReference type="CDD" id="cd07557">
    <property type="entry name" value="trimeric_dUTPase"/>
    <property type="match status" value="1"/>
</dbReference>
<keyword evidence="1" id="KW-0378">Hydrolase</keyword>
<name>A0ABU3DHC0_9RHOB</name>
<dbReference type="Proteomes" id="UP001265259">
    <property type="component" value="Unassembled WGS sequence"/>
</dbReference>
<proteinExistence type="predicted"/>
<dbReference type="InterPro" id="IPR036157">
    <property type="entry name" value="dUTPase-like_sf"/>
</dbReference>